<evidence type="ECO:0000313" key="8">
    <source>
        <dbReference type="Proteomes" id="UP000077275"/>
    </source>
</evidence>
<dbReference type="PROSITE" id="PS00573">
    <property type="entry name" value="PYRIDINE_REDOX_2"/>
    <property type="match status" value="1"/>
</dbReference>
<dbReference type="EMBL" id="LWMW01000095">
    <property type="protein sequence ID" value="KZX16318.1"/>
    <property type="molecule type" value="Genomic_DNA"/>
</dbReference>
<keyword evidence="5" id="KW-0676">Redox-active center</keyword>
<evidence type="ECO:0000256" key="1">
    <source>
        <dbReference type="ARBA" id="ARBA00022630"/>
    </source>
</evidence>
<dbReference type="AlphaFoldDB" id="A0A166E604"/>
<keyword evidence="2" id="KW-0274">FAD</keyword>
<dbReference type="Pfam" id="PF07992">
    <property type="entry name" value="Pyr_redox_2"/>
    <property type="match status" value="1"/>
</dbReference>
<dbReference type="PANTHER" id="PTHR48105">
    <property type="entry name" value="THIOREDOXIN REDUCTASE 1-RELATED-RELATED"/>
    <property type="match status" value="1"/>
</dbReference>
<dbReference type="STRING" id="47311.MBCUT_09310"/>
<reference evidence="7 8" key="1">
    <citation type="submission" date="2016-04" db="EMBL/GenBank/DDBJ databases">
        <title>Genome sequence of Methanobrevibacter cuticularis DSM 11139.</title>
        <authorList>
            <person name="Poehlein A."/>
            <person name="Seedorf H."/>
            <person name="Daniel R."/>
        </authorList>
    </citation>
    <scope>NUCLEOTIDE SEQUENCE [LARGE SCALE GENOMIC DNA]</scope>
    <source>
        <strain evidence="7 8">DSM 11139</strain>
    </source>
</reference>
<dbReference type="SUPFAM" id="SSF51905">
    <property type="entry name" value="FAD/NAD(P)-binding domain"/>
    <property type="match status" value="1"/>
</dbReference>
<comment type="caution">
    <text evidence="7">The sequence shown here is derived from an EMBL/GenBank/DDBJ whole genome shotgun (WGS) entry which is preliminary data.</text>
</comment>
<organism evidence="7 8">
    <name type="scientific">Methanobrevibacter cuticularis</name>
    <dbReference type="NCBI Taxonomy" id="47311"/>
    <lineage>
        <taxon>Archaea</taxon>
        <taxon>Methanobacteriati</taxon>
        <taxon>Methanobacteriota</taxon>
        <taxon>Methanomada group</taxon>
        <taxon>Methanobacteria</taxon>
        <taxon>Methanobacteriales</taxon>
        <taxon>Methanobacteriaceae</taxon>
        <taxon>Methanobrevibacter</taxon>
    </lineage>
</organism>
<evidence type="ECO:0000256" key="5">
    <source>
        <dbReference type="ARBA" id="ARBA00023284"/>
    </source>
</evidence>
<proteinExistence type="predicted"/>
<dbReference type="Proteomes" id="UP000077275">
    <property type="component" value="Unassembled WGS sequence"/>
</dbReference>
<evidence type="ECO:0000313" key="7">
    <source>
        <dbReference type="EMBL" id="KZX16318.1"/>
    </source>
</evidence>
<evidence type="ECO:0000259" key="6">
    <source>
        <dbReference type="Pfam" id="PF07992"/>
    </source>
</evidence>
<dbReference type="Gene3D" id="3.50.50.60">
    <property type="entry name" value="FAD/NAD(P)-binding domain"/>
    <property type="match status" value="2"/>
</dbReference>
<dbReference type="PRINTS" id="PR00469">
    <property type="entry name" value="PNDRDTASEII"/>
</dbReference>
<gene>
    <name evidence="7" type="primary">trxB</name>
    <name evidence="7" type="ORF">MBCUT_09310</name>
</gene>
<dbReference type="PATRIC" id="fig|47311.3.peg.1025"/>
<dbReference type="EC" id="1.8.1.9" evidence="7"/>
<keyword evidence="8" id="KW-1185">Reference proteome</keyword>
<keyword evidence="3 7" id="KW-0560">Oxidoreductase</keyword>
<protein>
    <submittedName>
        <fullName evidence="7">Thioredoxin reductase</fullName>
        <ecNumber evidence="7">1.8.1.9</ecNumber>
    </submittedName>
</protein>
<dbReference type="InterPro" id="IPR008255">
    <property type="entry name" value="Pyr_nucl-diS_OxRdtase_2_AS"/>
</dbReference>
<evidence type="ECO:0000256" key="4">
    <source>
        <dbReference type="ARBA" id="ARBA00023157"/>
    </source>
</evidence>
<dbReference type="InterPro" id="IPR050097">
    <property type="entry name" value="Ferredoxin-NADP_redctase_2"/>
</dbReference>
<dbReference type="RefSeq" id="WP_067259475.1">
    <property type="nucleotide sequence ID" value="NZ_LWMW01000095.1"/>
</dbReference>
<feature type="domain" description="FAD/NAD(P)-binding" evidence="6">
    <location>
        <begin position="4"/>
        <end position="288"/>
    </location>
</feature>
<dbReference type="InterPro" id="IPR036188">
    <property type="entry name" value="FAD/NAD-bd_sf"/>
</dbReference>
<dbReference type="GO" id="GO:0004791">
    <property type="term" value="F:thioredoxin-disulfide reductase (NADPH) activity"/>
    <property type="evidence" value="ECO:0007669"/>
    <property type="project" value="UniProtKB-EC"/>
</dbReference>
<keyword evidence="1" id="KW-0285">Flavoprotein</keyword>
<dbReference type="PRINTS" id="PR00368">
    <property type="entry name" value="FADPNR"/>
</dbReference>
<sequence length="306" mass="33204">MEKYDIIIIGAGPAGLTAGIYAGRQGSETLLLDKGITGGTGLEVPSMENYPGYELIAGMSLISKMKKQTEQNAEIREMEGVESIQKIDNGFEIKTTKSTYFGKSVILSMGTKHRLLKVPGENEFKGKGVSYCATCDGLLYRDQDVLIVGGGNGAVQEAIFLKNVGCNVKLVHRRDELRAEKYLQNKLEEKKIPVIWNSVVKEIKGDKVLKSVVLIDNEGNTEEIKVQGIFVAIGDIPSSTIAKNLGIDINAQGHIITDKTQRTNIEYVYSAGDVTEGINQWVVACGEGAVAATSAFEDLEQKGIEL</sequence>
<dbReference type="InterPro" id="IPR023753">
    <property type="entry name" value="FAD/NAD-binding_dom"/>
</dbReference>
<evidence type="ECO:0000256" key="3">
    <source>
        <dbReference type="ARBA" id="ARBA00023002"/>
    </source>
</evidence>
<accession>A0A166E604</accession>
<dbReference type="OrthoDB" id="27340at2157"/>
<evidence type="ECO:0000256" key="2">
    <source>
        <dbReference type="ARBA" id="ARBA00022827"/>
    </source>
</evidence>
<keyword evidence="4" id="KW-1015">Disulfide bond</keyword>
<name>A0A166E604_9EURY</name>